<name>A0A7T6Z3Q3_9BACI</name>
<dbReference type="RefSeq" id="WP_200128775.1">
    <property type="nucleotide sequence ID" value="NZ_CP054705.1"/>
</dbReference>
<evidence type="ECO:0000259" key="2">
    <source>
        <dbReference type="SMART" id="SM00418"/>
    </source>
</evidence>
<dbReference type="SMART" id="SM00418">
    <property type="entry name" value="HTH_ARSR"/>
    <property type="match status" value="1"/>
</dbReference>
<evidence type="ECO:0000256" key="1">
    <source>
        <dbReference type="ARBA" id="ARBA00023125"/>
    </source>
</evidence>
<dbReference type="AlphaFoldDB" id="A0A7T6Z3Q3"/>
<dbReference type="EMBL" id="CP054705">
    <property type="protein sequence ID" value="QQK76152.1"/>
    <property type="molecule type" value="Genomic_DNA"/>
</dbReference>
<feature type="domain" description="HTH arsR-type" evidence="2">
    <location>
        <begin position="8"/>
        <end position="88"/>
    </location>
</feature>
<dbReference type="Proteomes" id="UP000595823">
    <property type="component" value="Chromosome"/>
</dbReference>
<dbReference type="Gene3D" id="6.10.140.2180">
    <property type="match status" value="1"/>
</dbReference>
<organism evidence="3 4">
    <name type="scientific">Salicibibacter cibarius</name>
    <dbReference type="NCBI Taxonomy" id="2743000"/>
    <lineage>
        <taxon>Bacteria</taxon>
        <taxon>Bacillati</taxon>
        <taxon>Bacillota</taxon>
        <taxon>Bacilli</taxon>
        <taxon>Bacillales</taxon>
        <taxon>Bacillaceae</taxon>
        <taxon>Salicibibacter</taxon>
    </lineage>
</organism>
<dbReference type="CDD" id="cd00090">
    <property type="entry name" value="HTH_ARSR"/>
    <property type="match status" value="1"/>
</dbReference>
<dbReference type="InterPro" id="IPR036390">
    <property type="entry name" value="WH_DNA-bd_sf"/>
</dbReference>
<dbReference type="SUPFAM" id="SSF46785">
    <property type="entry name" value="Winged helix' DNA-binding domain"/>
    <property type="match status" value="1"/>
</dbReference>
<accession>A0A7T6Z3Q3</accession>
<dbReference type="KEGG" id="scia:HUG15_11685"/>
<dbReference type="GO" id="GO:0003677">
    <property type="term" value="F:DNA binding"/>
    <property type="evidence" value="ECO:0007669"/>
    <property type="project" value="UniProtKB-KW"/>
</dbReference>
<proteinExistence type="predicted"/>
<dbReference type="GO" id="GO:0003700">
    <property type="term" value="F:DNA-binding transcription factor activity"/>
    <property type="evidence" value="ECO:0007669"/>
    <property type="project" value="InterPro"/>
</dbReference>
<keyword evidence="1" id="KW-0238">DNA-binding</keyword>
<dbReference type="NCBIfam" id="NF005061">
    <property type="entry name" value="PRK06474.1"/>
    <property type="match status" value="1"/>
</dbReference>
<dbReference type="InterPro" id="IPR036388">
    <property type="entry name" value="WH-like_DNA-bd_sf"/>
</dbReference>
<dbReference type="Pfam" id="PF12840">
    <property type="entry name" value="HTH_20"/>
    <property type="match status" value="1"/>
</dbReference>
<protein>
    <submittedName>
        <fullName evidence="3">Helix-turn-helix domain-containing protein</fullName>
    </submittedName>
</protein>
<gene>
    <name evidence="3" type="ORF">HUG15_11685</name>
</gene>
<dbReference type="Gene3D" id="1.10.10.10">
    <property type="entry name" value="Winged helix-like DNA-binding domain superfamily/Winged helix DNA-binding domain"/>
    <property type="match status" value="1"/>
</dbReference>
<reference evidence="3 4" key="1">
    <citation type="submission" date="2020-06" db="EMBL/GenBank/DDBJ databases">
        <title>Genomic analysis of Salicibibacter sp. NKC5-3.</title>
        <authorList>
            <person name="Oh Y.J."/>
        </authorList>
    </citation>
    <scope>NUCLEOTIDE SEQUENCE [LARGE SCALE GENOMIC DNA]</scope>
    <source>
        <strain evidence="3 4">NKC5-3</strain>
    </source>
</reference>
<evidence type="ECO:0000313" key="4">
    <source>
        <dbReference type="Proteomes" id="UP000595823"/>
    </source>
</evidence>
<sequence length="179" mass="21093">MSKSKVDIILHPVRMRIIQMLIGRDQTVQELKERLTDLPQATLYRHLNILKEHEIVSVAKERKIRGAIEKTYTLITDQARLSGKEANKISIEDHKQYFLKYTANLFHQVEAYFEGDYDIEKDGFGYNQVDVYANDDEYQQMTNEIGNILEKYAKQEPRADRRKRTLATILIPETHKHEE</sequence>
<evidence type="ECO:0000313" key="3">
    <source>
        <dbReference type="EMBL" id="QQK76152.1"/>
    </source>
</evidence>
<keyword evidence="4" id="KW-1185">Reference proteome</keyword>
<dbReference type="InterPro" id="IPR001845">
    <property type="entry name" value="HTH_ArsR_DNA-bd_dom"/>
</dbReference>
<dbReference type="InterPro" id="IPR011991">
    <property type="entry name" value="ArsR-like_HTH"/>
</dbReference>